<accession>E6SUQ2</accession>
<evidence type="ECO:0000313" key="1">
    <source>
        <dbReference type="EMBL" id="ADV44397.1"/>
    </source>
</evidence>
<evidence type="ECO:0000313" key="2">
    <source>
        <dbReference type="Proteomes" id="UP000008630"/>
    </source>
</evidence>
<dbReference type="AlphaFoldDB" id="E6SUQ2"/>
<name>E6SUQ2_BACT6</name>
<protein>
    <submittedName>
        <fullName evidence="1">Uncharacterized protein</fullName>
    </submittedName>
</protein>
<gene>
    <name evidence="1" type="ordered locus">Bache_2431</name>
</gene>
<keyword evidence="2" id="KW-1185">Reference proteome</keyword>
<dbReference type="Proteomes" id="UP000008630">
    <property type="component" value="Chromosome"/>
</dbReference>
<proteinExistence type="predicted"/>
<dbReference type="STRING" id="693979.Bache_2431"/>
<reference evidence="1 2" key="2">
    <citation type="journal article" date="2011" name="Stand. Genomic Sci.">
        <title>Complete genome sequence of Bacteroides helcogenes type strain (P 36-108).</title>
        <authorList>
            <person name="Pati A."/>
            <person name="Gronow S."/>
            <person name="Zeytun A."/>
            <person name="Lapidus A."/>
            <person name="Nolan M."/>
            <person name="Hammon N."/>
            <person name="Deshpande S."/>
            <person name="Cheng J.F."/>
            <person name="Tapia R."/>
            <person name="Han C."/>
            <person name="Goodwin L."/>
            <person name="Pitluck S."/>
            <person name="Liolios K."/>
            <person name="Pagani I."/>
            <person name="Ivanova N."/>
            <person name="Mavromatis K."/>
            <person name="Chen A."/>
            <person name="Palaniappan K."/>
            <person name="Land M."/>
            <person name="Hauser L."/>
            <person name="Chang Y.J."/>
            <person name="Jeffries C.D."/>
            <person name="Detter J.C."/>
            <person name="Brambilla E."/>
            <person name="Rohde M."/>
            <person name="Goker M."/>
            <person name="Woyke T."/>
            <person name="Bristow J."/>
            <person name="Eisen J.A."/>
            <person name="Markowitz V."/>
            <person name="Hugenholtz P."/>
            <person name="Kyrpides N.C."/>
            <person name="Klenk H.P."/>
            <person name="Lucas S."/>
        </authorList>
    </citation>
    <scope>NUCLEOTIDE SEQUENCE [LARGE SCALE GENOMIC DNA]</scope>
    <source>
        <strain evidence="2">ATCC 35417 / DSM 20613 / JCM 6297 / CCUG 15421 / P 36-108</strain>
    </source>
</reference>
<dbReference type="KEGG" id="bhl:Bache_2431"/>
<sequence length="44" mass="4996">MKDGKETFSKNQKTYQKRKFRFPVAFHLDKAVGALTLHTGVGTI</sequence>
<dbReference type="HOGENOM" id="CLU_3212715_0_0_10"/>
<reference key="1">
    <citation type="submission" date="2010-11" db="EMBL/GenBank/DDBJ databases">
        <title>The complete genome of Bacteroides helcogenes P 36-108.</title>
        <authorList>
            <consortium name="US DOE Joint Genome Institute (JGI-PGF)"/>
            <person name="Lucas S."/>
            <person name="Copeland A."/>
            <person name="Lapidus A."/>
            <person name="Bruce D."/>
            <person name="Goodwin L."/>
            <person name="Pitluck S."/>
            <person name="Kyrpides N."/>
            <person name="Mavromatis K."/>
            <person name="Ivanova N."/>
            <person name="Zeytun A."/>
            <person name="Brettin T."/>
            <person name="Detter J.C."/>
            <person name="Tapia R."/>
            <person name="Han C."/>
            <person name="Land M."/>
            <person name="Hauser L."/>
            <person name="Markowitz V."/>
            <person name="Cheng J.-F."/>
            <person name="Hugenholtz P."/>
            <person name="Woyke T."/>
            <person name="Wu D."/>
            <person name="Gronow S."/>
            <person name="Wellnitz S."/>
            <person name="Brambilla E."/>
            <person name="Klenk H.-P."/>
            <person name="Eisen J.A."/>
        </authorList>
    </citation>
    <scope>NUCLEOTIDE SEQUENCE</scope>
    <source>
        <strain>P 36-108</strain>
    </source>
</reference>
<organism evidence="1 2">
    <name type="scientific">Bacteroides helcogenes (strain ATCC 35417 / DSM 20613 / JCM 6297 / CCUG 15421 / P 36-108)</name>
    <dbReference type="NCBI Taxonomy" id="693979"/>
    <lineage>
        <taxon>Bacteria</taxon>
        <taxon>Pseudomonadati</taxon>
        <taxon>Bacteroidota</taxon>
        <taxon>Bacteroidia</taxon>
        <taxon>Bacteroidales</taxon>
        <taxon>Bacteroidaceae</taxon>
        <taxon>Bacteroides</taxon>
    </lineage>
</organism>
<dbReference type="EMBL" id="CP002352">
    <property type="protein sequence ID" value="ADV44397.1"/>
    <property type="molecule type" value="Genomic_DNA"/>
</dbReference>